<dbReference type="InterPro" id="IPR039420">
    <property type="entry name" value="WalR-like"/>
</dbReference>
<feature type="domain" description="Cyclic nucleotide-binding" evidence="7">
    <location>
        <begin position="152"/>
        <end position="253"/>
    </location>
</feature>
<dbReference type="InterPro" id="IPR036390">
    <property type="entry name" value="WH_DNA-bd_sf"/>
</dbReference>
<feature type="domain" description="HTH crp-type" evidence="9">
    <location>
        <begin position="267"/>
        <end position="339"/>
    </location>
</feature>
<feature type="domain" description="Response regulatory" evidence="8">
    <location>
        <begin position="3"/>
        <end position="119"/>
    </location>
</feature>
<dbReference type="PANTHER" id="PTHR48111">
    <property type="entry name" value="REGULATOR OF RPOS"/>
    <property type="match status" value="1"/>
</dbReference>
<sequence length="346" mass="38319">MKTILLIEDNRPGRENTAEILELAGYAVVQAADGRQGILAARQQRPDLILCDIMMPGLDGYGVLHILSKDPATAGVPFVFLTAKSSLEDFRKGMNTGADDYLTKPFDGQSLLLAVELRLQKLAATRSGDPAPDPAPGLGELHTLLAPEHRQKTYRKRTLLYREGDVPAGIYFIHEGKVKTFKTDEGGNEYVTGLSSAGDYVGHLNVVEDPPYPNSATTLEECVISFFPLQEFRTLLIRSPAVARQFSARLSQQLMAREQQLLRLAYHSVRKRLADALLSYQQLYHPDADAPAPDLLVSREYLAAVVGASKETISRMLSKLKEARLIDIRGGRISIPDVEKLRRIRV</sequence>
<evidence type="ECO:0000256" key="2">
    <source>
        <dbReference type="ARBA" id="ARBA00023012"/>
    </source>
</evidence>
<dbReference type="InterPro" id="IPR011006">
    <property type="entry name" value="CheY-like_superfamily"/>
</dbReference>
<dbReference type="PROSITE" id="PS50110">
    <property type="entry name" value="RESPONSE_REGULATORY"/>
    <property type="match status" value="1"/>
</dbReference>
<dbReference type="RefSeq" id="WP_345072864.1">
    <property type="nucleotide sequence ID" value="NZ_BAABDJ010000017.1"/>
</dbReference>
<dbReference type="CDD" id="cd00038">
    <property type="entry name" value="CAP_ED"/>
    <property type="match status" value="1"/>
</dbReference>
<dbReference type="EMBL" id="BAABDJ010000017">
    <property type="protein sequence ID" value="GAA4008590.1"/>
    <property type="molecule type" value="Genomic_DNA"/>
</dbReference>
<dbReference type="Gene3D" id="3.40.50.2300">
    <property type="match status" value="1"/>
</dbReference>
<proteinExistence type="predicted"/>
<dbReference type="CDD" id="cd17574">
    <property type="entry name" value="REC_OmpR"/>
    <property type="match status" value="1"/>
</dbReference>
<dbReference type="Proteomes" id="UP001500567">
    <property type="component" value="Unassembled WGS sequence"/>
</dbReference>
<evidence type="ECO:0000313" key="11">
    <source>
        <dbReference type="Proteomes" id="UP001500567"/>
    </source>
</evidence>
<evidence type="ECO:0000256" key="5">
    <source>
        <dbReference type="ARBA" id="ARBA00023163"/>
    </source>
</evidence>
<gene>
    <name evidence="10" type="ORF">GCM10022408_20930</name>
</gene>
<dbReference type="SUPFAM" id="SSF51206">
    <property type="entry name" value="cAMP-binding domain-like"/>
    <property type="match status" value="1"/>
</dbReference>
<dbReference type="PROSITE" id="PS51063">
    <property type="entry name" value="HTH_CRP_2"/>
    <property type="match status" value="1"/>
</dbReference>
<dbReference type="InterPro" id="IPR001789">
    <property type="entry name" value="Sig_transdc_resp-reg_receiver"/>
</dbReference>
<dbReference type="PRINTS" id="PR00034">
    <property type="entry name" value="HTHCRP"/>
</dbReference>
<evidence type="ECO:0000259" key="7">
    <source>
        <dbReference type="PROSITE" id="PS50042"/>
    </source>
</evidence>
<evidence type="ECO:0000259" key="8">
    <source>
        <dbReference type="PROSITE" id="PS50110"/>
    </source>
</evidence>
<reference evidence="11" key="1">
    <citation type="journal article" date="2019" name="Int. J. Syst. Evol. Microbiol.">
        <title>The Global Catalogue of Microorganisms (GCM) 10K type strain sequencing project: providing services to taxonomists for standard genome sequencing and annotation.</title>
        <authorList>
            <consortium name="The Broad Institute Genomics Platform"/>
            <consortium name="The Broad Institute Genome Sequencing Center for Infectious Disease"/>
            <person name="Wu L."/>
            <person name="Ma J."/>
        </authorList>
    </citation>
    <scope>NUCLEOTIDE SEQUENCE [LARGE SCALE GENOMIC DNA]</scope>
    <source>
        <strain evidence="11">JCM 17224</strain>
    </source>
</reference>
<keyword evidence="3" id="KW-0805">Transcription regulation</keyword>
<name>A0ABP7SA41_9BACT</name>
<dbReference type="Pfam" id="PF13545">
    <property type="entry name" value="HTH_Crp_2"/>
    <property type="match status" value="1"/>
</dbReference>
<dbReference type="InterPro" id="IPR014710">
    <property type="entry name" value="RmlC-like_jellyroll"/>
</dbReference>
<accession>A0ABP7SA41</accession>
<dbReference type="Pfam" id="PF00072">
    <property type="entry name" value="Response_reg"/>
    <property type="match status" value="1"/>
</dbReference>
<dbReference type="PANTHER" id="PTHR48111:SF1">
    <property type="entry name" value="TWO-COMPONENT RESPONSE REGULATOR ORR33"/>
    <property type="match status" value="1"/>
</dbReference>
<evidence type="ECO:0000256" key="6">
    <source>
        <dbReference type="PROSITE-ProRule" id="PRU00169"/>
    </source>
</evidence>
<dbReference type="SMART" id="SM00448">
    <property type="entry name" value="REC"/>
    <property type="match status" value="1"/>
</dbReference>
<dbReference type="SMART" id="SM00419">
    <property type="entry name" value="HTH_CRP"/>
    <property type="match status" value="1"/>
</dbReference>
<feature type="modified residue" description="4-aspartylphosphate" evidence="6">
    <location>
        <position position="52"/>
    </location>
</feature>
<comment type="caution">
    <text evidence="10">The sequence shown here is derived from an EMBL/GenBank/DDBJ whole genome shotgun (WGS) entry which is preliminary data.</text>
</comment>
<evidence type="ECO:0000256" key="1">
    <source>
        <dbReference type="ARBA" id="ARBA00022553"/>
    </source>
</evidence>
<dbReference type="PROSITE" id="PS50042">
    <property type="entry name" value="CNMP_BINDING_3"/>
    <property type="match status" value="1"/>
</dbReference>
<keyword evidence="11" id="KW-1185">Reference proteome</keyword>
<keyword evidence="4" id="KW-0238">DNA-binding</keyword>
<keyword evidence="2" id="KW-0902">Two-component regulatory system</keyword>
<keyword evidence="1 6" id="KW-0597">Phosphoprotein</keyword>
<evidence type="ECO:0000256" key="4">
    <source>
        <dbReference type="ARBA" id="ARBA00023125"/>
    </source>
</evidence>
<dbReference type="PROSITE" id="PS00042">
    <property type="entry name" value="HTH_CRP_1"/>
    <property type="match status" value="1"/>
</dbReference>
<dbReference type="InterPro" id="IPR000595">
    <property type="entry name" value="cNMP-bd_dom"/>
</dbReference>
<dbReference type="Pfam" id="PF00027">
    <property type="entry name" value="cNMP_binding"/>
    <property type="match status" value="1"/>
</dbReference>
<evidence type="ECO:0000313" key="10">
    <source>
        <dbReference type="EMBL" id="GAA4008590.1"/>
    </source>
</evidence>
<evidence type="ECO:0000259" key="9">
    <source>
        <dbReference type="PROSITE" id="PS51063"/>
    </source>
</evidence>
<organism evidence="10 11">
    <name type="scientific">Hymenobacter fastidiosus</name>
    <dbReference type="NCBI Taxonomy" id="486264"/>
    <lineage>
        <taxon>Bacteria</taxon>
        <taxon>Pseudomonadati</taxon>
        <taxon>Bacteroidota</taxon>
        <taxon>Cytophagia</taxon>
        <taxon>Cytophagales</taxon>
        <taxon>Hymenobacteraceae</taxon>
        <taxon>Hymenobacter</taxon>
    </lineage>
</organism>
<dbReference type="Gene3D" id="2.60.120.10">
    <property type="entry name" value="Jelly Rolls"/>
    <property type="match status" value="1"/>
</dbReference>
<dbReference type="InterPro" id="IPR012318">
    <property type="entry name" value="HTH_CRP"/>
</dbReference>
<dbReference type="SMART" id="SM00100">
    <property type="entry name" value="cNMP"/>
    <property type="match status" value="1"/>
</dbReference>
<dbReference type="InterPro" id="IPR018335">
    <property type="entry name" value="Tscrpt_reg_HTH_Crp-type_CS"/>
</dbReference>
<keyword evidence="5" id="KW-0804">Transcription</keyword>
<evidence type="ECO:0000256" key="3">
    <source>
        <dbReference type="ARBA" id="ARBA00023015"/>
    </source>
</evidence>
<dbReference type="SUPFAM" id="SSF52172">
    <property type="entry name" value="CheY-like"/>
    <property type="match status" value="1"/>
</dbReference>
<protein>
    <submittedName>
        <fullName evidence="10">Response regulator</fullName>
    </submittedName>
</protein>
<dbReference type="InterPro" id="IPR018490">
    <property type="entry name" value="cNMP-bd_dom_sf"/>
</dbReference>
<dbReference type="SUPFAM" id="SSF46785">
    <property type="entry name" value="Winged helix' DNA-binding domain"/>
    <property type="match status" value="1"/>
</dbReference>